<dbReference type="Gene3D" id="1.25.40.330">
    <property type="entry name" value="Adenylate cyclase-associated CAP, N-terminal domain"/>
    <property type="match status" value="1"/>
</dbReference>
<comment type="caution">
    <text evidence="2">The sequence shown here is derived from an EMBL/GenBank/DDBJ whole genome shotgun (WGS) entry which is preliminary data.</text>
</comment>
<protein>
    <recommendedName>
        <fullName evidence="1">CAP N-terminal domain-containing protein</fullName>
    </recommendedName>
</protein>
<dbReference type="InterPro" id="IPR053950">
    <property type="entry name" value="CAP_N"/>
</dbReference>
<gene>
    <name evidence="2" type="ORF">PLOB_00022104</name>
</gene>
<proteinExistence type="predicted"/>
<dbReference type="EMBL" id="CALNXK010000026">
    <property type="protein sequence ID" value="CAH3113450.1"/>
    <property type="molecule type" value="Genomic_DNA"/>
</dbReference>
<dbReference type="Proteomes" id="UP001159405">
    <property type="component" value="Unassembled WGS sequence"/>
</dbReference>
<organism evidence="2 3">
    <name type="scientific">Porites lobata</name>
    <dbReference type="NCBI Taxonomy" id="104759"/>
    <lineage>
        <taxon>Eukaryota</taxon>
        <taxon>Metazoa</taxon>
        <taxon>Cnidaria</taxon>
        <taxon>Anthozoa</taxon>
        <taxon>Hexacorallia</taxon>
        <taxon>Scleractinia</taxon>
        <taxon>Fungiina</taxon>
        <taxon>Poritidae</taxon>
        <taxon>Porites</taxon>
    </lineage>
</organism>
<dbReference type="PANTHER" id="PTHR10652">
    <property type="entry name" value="ADENYLYL CYCLASE-ASSOCIATED PROTEIN"/>
    <property type="match status" value="1"/>
</dbReference>
<dbReference type="InterPro" id="IPR036222">
    <property type="entry name" value="CAP_N_sf"/>
</dbReference>
<dbReference type="Pfam" id="PF21938">
    <property type="entry name" value="CAP_N"/>
    <property type="match status" value="1"/>
</dbReference>
<name>A0ABN8NKZ2_9CNID</name>
<reference evidence="2 3" key="1">
    <citation type="submission" date="2022-05" db="EMBL/GenBank/DDBJ databases">
        <authorList>
            <consortium name="Genoscope - CEA"/>
            <person name="William W."/>
        </authorList>
    </citation>
    <scope>NUCLEOTIDE SEQUENCE [LARGE SCALE GENOMIC DNA]</scope>
</reference>
<dbReference type="SUPFAM" id="SSF101278">
    <property type="entry name" value="N-terminal domain of adenylylcyclase associated protein, CAP"/>
    <property type="match status" value="1"/>
</dbReference>
<evidence type="ECO:0000313" key="2">
    <source>
        <dbReference type="EMBL" id="CAH3113450.1"/>
    </source>
</evidence>
<dbReference type="InterPro" id="IPR001837">
    <property type="entry name" value="Adenylate_cyclase-assoc_CAP"/>
</dbReference>
<keyword evidence="3" id="KW-1185">Reference proteome</keyword>
<evidence type="ECO:0000259" key="1">
    <source>
        <dbReference type="Pfam" id="PF21938"/>
    </source>
</evidence>
<feature type="domain" description="CAP N-terminal" evidence="1">
    <location>
        <begin position="94"/>
        <end position="251"/>
    </location>
</feature>
<accession>A0ABN8NKZ2</accession>
<sequence>MDFKRKCGVKVFVSTCSMQINMPANQATLNRLEVVLARLETVAVKLGIDSPAKRGHVQSSADILSLVERLEAAADKIEQQSSGGVGSGKIVEFYDEFLGGKLKTFFKLSDELGGDVKSQVDLVKKLFQAQREFLGKASSTKMPPNDKIAAMIQPTVQLRQEVEAFRDRNRKSQFFNHLSAVSEGTEALLWVGAPGKPDIFVRDRKDGAVFFTNRVLKDFKQNPKHAEWAHSYIAALVELQRYCKEFHPIGVSWAAE</sequence>
<dbReference type="PANTHER" id="PTHR10652:SF0">
    <property type="entry name" value="ADENYLYL CYCLASE-ASSOCIATED PROTEIN"/>
    <property type="match status" value="1"/>
</dbReference>
<evidence type="ECO:0000313" key="3">
    <source>
        <dbReference type="Proteomes" id="UP001159405"/>
    </source>
</evidence>